<protein>
    <submittedName>
        <fullName evidence="2">DinB family protein</fullName>
    </submittedName>
</protein>
<accession>A0A2W2AI74</accession>
<dbReference type="RefSeq" id="WP_110997177.1">
    <property type="nucleotide sequence ID" value="NZ_QKTW01000002.1"/>
</dbReference>
<dbReference type="Proteomes" id="UP000248745">
    <property type="component" value="Unassembled WGS sequence"/>
</dbReference>
<name>A0A2W2AI74_9BACT</name>
<evidence type="ECO:0000313" key="3">
    <source>
        <dbReference type="Proteomes" id="UP000248745"/>
    </source>
</evidence>
<evidence type="ECO:0000313" key="2">
    <source>
        <dbReference type="EMBL" id="PZF74971.1"/>
    </source>
</evidence>
<feature type="domain" description="DinB-like" evidence="1">
    <location>
        <begin position="19"/>
        <end position="154"/>
    </location>
</feature>
<dbReference type="AlphaFoldDB" id="A0A2W2AI74"/>
<evidence type="ECO:0000259" key="1">
    <source>
        <dbReference type="Pfam" id="PF12867"/>
    </source>
</evidence>
<dbReference type="InterPro" id="IPR034660">
    <property type="entry name" value="DinB/YfiT-like"/>
</dbReference>
<keyword evidence="3" id="KW-1185">Reference proteome</keyword>
<organism evidence="2 3">
    <name type="scientific">Taibaiella soli</name>
    <dbReference type="NCBI Taxonomy" id="1649169"/>
    <lineage>
        <taxon>Bacteria</taxon>
        <taxon>Pseudomonadati</taxon>
        <taxon>Bacteroidota</taxon>
        <taxon>Chitinophagia</taxon>
        <taxon>Chitinophagales</taxon>
        <taxon>Chitinophagaceae</taxon>
        <taxon>Taibaiella</taxon>
    </lineage>
</organism>
<gene>
    <name evidence="2" type="ORF">DN068_01645</name>
</gene>
<reference evidence="2 3" key="1">
    <citation type="submission" date="2018-06" db="EMBL/GenBank/DDBJ databases">
        <title>Mucibacter soli gen. nov., sp. nov., a new member of the family Chitinophagaceae producing mucin.</title>
        <authorList>
            <person name="Kim M.-K."/>
            <person name="Park S."/>
            <person name="Kim T.-S."/>
            <person name="Joung Y."/>
            <person name="Han J.-H."/>
            <person name="Kim S.B."/>
        </authorList>
    </citation>
    <scope>NUCLEOTIDE SEQUENCE [LARGE SCALE GENOMIC DNA]</scope>
    <source>
        <strain evidence="2 3">R1-15</strain>
    </source>
</reference>
<dbReference type="SUPFAM" id="SSF109854">
    <property type="entry name" value="DinB/YfiT-like putative metalloenzymes"/>
    <property type="match status" value="1"/>
</dbReference>
<dbReference type="OrthoDB" id="948294at2"/>
<proteinExistence type="predicted"/>
<comment type="caution">
    <text evidence="2">The sequence shown here is derived from an EMBL/GenBank/DDBJ whole genome shotgun (WGS) entry which is preliminary data.</text>
</comment>
<dbReference type="Gene3D" id="1.20.120.450">
    <property type="entry name" value="dinb family like domain"/>
    <property type="match status" value="1"/>
</dbReference>
<sequence length="158" mass="17903">MDKKVFSDMALKSWNVEINRANKLFGSFSNEDLQKEIAPGRNRVIYLLGHLIAANDSMLSLFGLSDRMYAHFDEPFLRTADKAGQEMPPAEQLKQDWDKSVTALNEGFAKLTPDEWFAKHTSMTDEDLAKDPGRNKLSVLMNRTSHMAYHLGQIALAK</sequence>
<dbReference type="Pfam" id="PF12867">
    <property type="entry name" value="DinB_2"/>
    <property type="match status" value="1"/>
</dbReference>
<dbReference type="InterPro" id="IPR024775">
    <property type="entry name" value="DinB-like"/>
</dbReference>
<dbReference type="EMBL" id="QKTW01000002">
    <property type="protein sequence ID" value="PZF74971.1"/>
    <property type="molecule type" value="Genomic_DNA"/>
</dbReference>